<sequence length="102" mass="11043">MYDAVVCAIKLAQLGKRVGMCTNKGCIPTKAEIKDKSSKYGLKVIMKHVEKSVLMSRNNVDVFIGTGIVETGTKLETKNLVLAPFDVEGVWTSDDVLLIVGA</sequence>
<feature type="non-terminal residue" evidence="1">
    <location>
        <position position="102"/>
    </location>
</feature>
<evidence type="ECO:0000313" key="1">
    <source>
        <dbReference type="EMBL" id="AAM76055.1"/>
    </source>
</evidence>
<protein>
    <submittedName>
        <fullName evidence="1">Putative dihydrolipoamide dehydrogenase</fullName>
    </submittedName>
</protein>
<name>Q8KS24_THENE</name>
<organism evidence="1">
    <name type="scientific">Thermotoga neapolitana</name>
    <dbReference type="NCBI Taxonomy" id="2337"/>
    <lineage>
        <taxon>Bacteria</taxon>
        <taxon>Thermotogati</taxon>
        <taxon>Thermotogota</taxon>
        <taxon>Thermotogae</taxon>
        <taxon>Thermotogales</taxon>
        <taxon>Thermotogaceae</taxon>
        <taxon>Thermotoga</taxon>
    </lineage>
</organism>
<accession>Q8KS24</accession>
<dbReference type="EMBL" id="AF520782">
    <property type="protein sequence ID" value="AAM76055.1"/>
    <property type="molecule type" value="Genomic_DNA"/>
</dbReference>
<dbReference type="AlphaFoldDB" id="Q8KS24"/>
<proteinExistence type="predicted"/>
<reference evidence="1" key="1">
    <citation type="submission" date="2002-06" db="EMBL/GenBank/DDBJ databases">
        <title>Identification of a Gene Encoding an NADH:Polysulfide Oxidoreductase (npo) in Thermotoga Species.</title>
        <authorList>
            <person name="Childers S.E."/>
            <person name="White C.S."/>
            <person name="Borges K.M."/>
            <person name="Zhaxybayeva O.A."/>
            <person name="Gogarten J.P."/>
            <person name="Noll K.M."/>
        </authorList>
    </citation>
    <scope>NUCLEOTIDE SEQUENCE</scope>
    <source>
        <strain evidence="1">NS-E</strain>
    </source>
</reference>